<keyword evidence="1" id="KW-0812">Transmembrane</keyword>
<name>A0A9N8D0P8_9ENTR</name>
<evidence type="ECO:0000313" key="4">
    <source>
        <dbReference type="EMBL" id="CAC9259856.1"/>
    </source>
</evidence>
<dbReference type="PANTHER" id="PTHR36435">
    <property type="entry name" value="SLR1288 PROTEIN"/>
    <property type="match status" value="1"/>
</dbReference>
<feature type="transmembrane region" description="Helical" evidence="1">
    <location>
        <begin position="100"/>
        <end position="119"/>
    </location>
</feature>
<sequence>MFKLLLMFLAYVIITALPLLTLKIYNPDASFLIMVSTEFSLAIIAYFFYFRHYPGFSLWIRSSQNILHIFVFYAIIVVALQLLVFFIVQHNTPSTPTRFPALLIIILIIIAPIYEEFFFRGCLLGGLNLIVKRNITAGVITSIVFCGMHTQYNDLLYFLVLFVSSLLMAHMRLRTNGLLYPIALHSIMNLSFVIINTQSVYR</sequence>
<feature type="domain" description="CAAX prenyl protease 2/Lysostaphin resistance protein A-like" evidence="2">
    <location>
        <begin position="99"/>
        <end position="190"/>
    </location>
</feature>
<feature type="transmembrane region" description="Helical" evidence="1">
    <location>
        <begin position="70"/>
        <end position="88"/>
    </location>
</feature>
<feature type="transmembrane region" description="Helical" evidence="1">
    <location>
        <begin position="31"/>
        <end position="49"/>
    </location>
</feature>
<dbReference type="AlphaFoldDB" id="A0A9N8D0P8"/>
<feature type="transmembrane region" description="Helical" evidence="1">
    <location>
        <begin position="131"/>
        <end position="150"/>
    </location>
</feature>
<keyword evidence="6" id="KW-1185">Reference proteome</keyword>
<feature type="transmembrane region" description="Helical" evidence="1">
    <location>
        <begin position="156"/>
        <end position="173"/>
    </location>
</feature>
<gene>
    <name evidence="3" type="ORF">GHA_05692</name>
    <name evidence="4" type="ORF">TML_05642</name>
</gene>
<dbReference type="PANTHER" id="PTHR36435:SF1">
    <property type="entry name" value="CAAX AMINO TERMINAL PROTEASE FAMILY PROTEIN"/>
    <property type="match status" value="1"/>
</dbReference>
<protein>
    <submittedName>
        <fullName evidence="3">CAAX amino terminal protease self- immunity</fullName>
    </submittedName>
</protein>
<evidence type="ECO:0000259" key="2">
    <source>
        <dbReference type="Pfam" id="PF02517"/>
    </source>
</evidence>
<evidence type="ECO:0000313" key="3">
    <source>
        <dbReference type="EMBL" id="CAB5610103.1"/>
    </source>
</evidence>
<keyword evidence="3" id="KW-0378">Hydrolase</keyword>
<dbReference type="GO" id="GO:0080120">
    <property type="term" value="P:CAAX-box protein maturation"/>
    <property type="evidence" value="ECO:0007669"/>
    <property type="project" value="UniProtKB-ARBA"/>
</dbReference>
<dbReference type="GO" id="GO:0004175">
    <property type="term" value="F:endopeptidase activity"/>
    <property type="evidence" value="ECO:0007669"/>
    <property type="project" value="UniProtKB-ARBA"/>
</dbReference>
<feature type="transmembrane region" description="Helical" evidence="1">
    <location>
        <begin position="178"/>
        <end position="195"/>
    </location>
</feature>
<keyword evidence="3" id="KW-0645">Protease</keyword>
<evidence type="ECO:0000313" key="6">
    <source>
        <dbReference type="Proteomes" id="UP000837205"/>
    </source>
</evidence>
<dbReference type="Proteomes" id="UP000837205">
    <property type="component" value="Unassembled WGS sequence"/>
</dbReference>
<accession>A0A9N8D0P8</accession>
<keyword evidence="1" id="KW-0472">Membrane</keyword>
<comment type="caution">
    <text evidence="3">The sequence shown here is derived from an EMBL/GenBank/DDBJ whole genome shotgun (WGS) entry which is preliminary data.</text>
</comment>
<organism evidence="3 5">
    <name type="scientific">Citrobacter werkmanii</name>
    <dbReference type="NCBI Taxonomy" id="67827"/>
    <lineage>
        <taxon>Bacteria</taxon>
        <taxon>Pseudomonadati</taxon>
        <taxon>Pseudomonadota</taxon>
        <taxon>Gammaproteobacteria</taxon>
        <taxon>Enterobacterales</taxon>
        <taxon>Enterobacteriaceae</taxon>
        <taxon>Citrobacter</taxon>
        <taxon>Citrobacter freundii complex</taxon>
    </lineage>
</organism>
<dbReference type="InterPro" id="IPR052710">
    <property type="entry name" value="CAAX_protease"/>
</dbReference>
<dbReference type="InterPro" id="IPR003675">
    <property type="entry name" value="Rce1/LyrA-like_dom"/>
</dbReference>
<dbReference type="GO" id="GO:0006508">
    <property type="term" value="P:proteolysis"/>
    <property type="evidence" value="ECO:0007669"/>
    <property type="project" value="UniProtKB-KW"/>
</dbReference>
<evidence type="ECO:0000256" key="1">
    <source>
        <dbReference type="SAM" id="Phobius"/>
    </source>
</evidence>
<dbReference type="RefSeq" id="WP_220393359.1">
    <property type="nucleotide sequence ID" value="NZ_CAHPQT010000104.1"/>
</dbReference>
<reference evidence="3" key="1">
    <citation type="submission" date="2020-05" db="EMBL/GenBank/DDBJ databases">
        <authorList>
            <person name="Delgado-Blas J."/>
        </authorList>
    </citation>
    <scope>NUCLEOTIDE SEQUENCE</scope>
    <source>
        <strain evidence="3">BB1459</strain>
        <strain evidence="4">BB1480</strain>
    </source>
</reference>
<proteinExistence type="predicted"/>
<dbReference type="EMBL" id="CAHPQX010000062">
    <property type="protein sequence ID" value="CAB5610103.1"/>
    <property type="molecule type" value="Genomic_DNA"/>
</dbReference>
<dbReference type="EMBL" id="CAIIUA010000003">
    <property type="protein sequence ID" value="CAC9259856.1"/>
    <property type="molecule type" value="Genomic_DNA"/>
</dbReference>
<keyword evidence="1" id="KW-1133">Transmembrane helix</keyword>
<dbReference type="Proteomes" id="UP000834503">
    <property type="component" value="Unassembled WGS sequence"/>
</dbReference>
<dbReference type="Pfam" id="PF02517">
    <property type="entry name" value="Rce1-like"/>
    <property type="match status" value="1"/>
</dbReference>
<evidence type="ECO:0000313" key="5">
    <source>
        <dbReference type="Proteomes" id="UP000834503"/>
    </source>
</evidence>